<dbReference type="AlphaFoldDB" id="A0A9W6D2V9"/>
<reference evidence="8" key="1">
    <citation type="submission" date="2022-12" db="EMBL/GenBank/DDBJ databases">
        <title>Reference genome sequencing for broad-spectrum identification of bacterial and archaeal isolates by mass spectrometry.</title>
        <authorList>
            <person name="Sekiguchi Y."/>
            <person name="Tourlousse D.M."/>
        </authorList>
    </citation>
    <scope>NUCLEOTIDE SEQUENCE</scope>
    <source>
        <strain evidence="8">ASRB1</strain>
    </source>
</reference>
<comment type="similarity">
    <text evidence="2 6">Belongs to the flagella basal body rod proteins family.</text>
</comment>
<evidence type="ECO:0000256" key="5">
    <source>
        <dbReference type="ARBA" id="ARBA00024934"/>
    </source>
</evidence>
<gene>
    <name evidence="8" type="ORF">DAMNIGENAA_10260</name>
</gene>
<evidence type="ECO:0000259" key="7">
    <source>
        <dbReference type="Pfam" id="PF00460"/>
    </source>
</evidence>
<dbReference type="GO" id="GO:0030694">
    <property type="term" value="C:bacterial-type flagellum basal body, rod"/>
    <property type="evidence" value="ECO:0007669"/>
    <property type="project" value="InterPro"/>
</dbReference>
<keyword evidence="8" id="KW-0282">Flagellum</keyword>
<organism evidence="8 9">
    <name type="scientific">Desulforhabdus amnigena</name>
    <dbReference type="NCBI Taxonomy" id="40218"/>
    <lineage>
        <taxon>Bacteria</taxon>
        <taxon>Pseudomonadati</taxon>
        <taxon>Thermodesulfobacteriota</taxon>
        <taxon>Syntrophobacteria</taxon>
        <taxon>Syntrophobacterales</taxon>
        <taxon>Syntrophobacteraceae</taxon>
        <taxon>Desulforhabdus</taxon>
    </lineage>
</organism>
<dbReference type="Proteomes" id="UP001144372">
    <property type="component" value="Unassembled WGS sequence"/>
</dbReference>
<comment type="function">
    <text evidence="5 6">Structural component of flagellum, the bacterial motility apparatus. Part of the rod structure of flagellar basal body.</text>
</comment>
<dbReference type="PANTHER" id="PTHR30435:SF12">
    <property type="entry name" value="FLAGELLAR BASAL BODY ROD PROTEIN FLGB"/>
    <property type="match status" value="1"/>
</dbReference>
<dbReference type="PANTHER" id="PTHR30435">
    <property type="entry name" value="FLAGELLAR PROTEIN"/>
    <property type="match status" value="1"/>
</dbReference>
<evidence type="ECO:0000256" key="4">
    <source>
        <dbReference type="ARBA" id="ARBA00023143"/>
    </source>
</evidence>
<dbReference type="InterPro" id="IPR019776">
    <property type="entry name" value="Flagellar_basal_body_rod_CS"/>
</dbReference>
<dbReference type="Pfam" id="PF00460">
    <property type="entry name" value="Flg_bb_rod"/>
    <property type="match status" value="1"/>
</dbReference>
<comment type="subcellular location">
    <subcellularLocation>
        <location evidence="1 6">Bacterial flagellum basal body</location>
    </subcellularLocation>
</comment>
<proteinExistence type="inferred from homology"/>
<keyword evidence="8" id="KW-0966">Cell projection</keyword>
<dbReference type="GO" id="GO:0071978">
    <property type="term" value="P:bacterial-type flagellum-dependent swarming motility"/>
    <property type="evidence" value="ECO:0007669"/>
    <property type="project" value="TreeGrafter"/>
</dbReference>
<evidence type="ECO:0000313" key="8">
    <source>
        <dbReference type="EMBL" id="GLI33593.1"/>
    </source>
</evidence>
<protein>
    <recommendedName>
        <fullName evidence="3 6">Flagellar basal body rod protein FlgB</fullName>
    </recommendedName>
</protein>
<evidence type="ECO:0000313" key="9">
    <source>
        <dbReference type="Proteomes" id="UP001144372"/>
    </source>
</evidence>
<comment type="subunit">
    <text evidence="6">The basal body constitutes a major portion of the flagellar organelle and consists of a number of rings mounted on a central rod.</text>
</comment>
<accession>A0A9W6D2V9</accession>
<dbReference type="NCBIfam" id="TIGR01396">
    <property type="entry name" value="FlgB"/>
    <property type="match status" value="1"/>
</dbReference>
<comment type="caution">
    <text evidence="8">The sequence shown here is derived from an EMBL/GenBank/DDBJ whole genome shotgun (WGS) entry which is preliminary data.</text>
</comment>
<dbReference type="InterPro" id="IPR001444">
    <property type="entry name" value="Flag_bb_rod_N"/>
</dbReference>
<keyword evidence="8" id="KW-0969">Cilium</keyword>
<dbReference type="EMBL" id="BSDR01000001">
    <property type="protein sequence ID" value="GLI33593.1"/>
    <property type="molecule type" value="Genomic_DNA"/>
</dbReference>
<evidence type="ECO:0000256" key="6">
    <source>
        <dbReference type="PIRNR" id="PIRNR002889"/>
    </source>
</evidence>
<evidence type="ECO:0000256" key="3">
    <source>
        <dbReference type="ARBA" id="ARBA00014376"/>
    </source>
</evidence>
<dbReference type="PROSITE" id="PS00588">
    <property type="entry name" value="FLAGELLA_BB_ROD"/>
    <property type="match status" value="1"/>
</dbReference>
<feature type="domain" description="Flagellar basal body rod protein N-terminal" evidence="7">
    <location>
        <begin position="17"/>
        <end position="40"/>
    </location>
</feature>
<dbReference type="InterPro" id="IPR006300">
    <property type="entry name" value="FlgB"/>
</dbReference>
<name>A0A9W6D2V9_9BACT</name>
<evidence type="ECO:0000256" key="1">
    <source>
        <dbReference type="ARBA" id="ARBA00004117"/>
    </source>
</evidence>
<sequence length="129" mass="14487">MGNSVMFDRTVELMQDRLNLNSLNHKVISSNLANLNTPGYVAKELSFENTLRNAMEDHALPLVKSDSDHVDPTDSRMSMKSPEIVATGAVDLDREMVNLSRNNVEYQYMVTMLNKKFAMMKQAISDGGM</sequence>
<dbReference type="RefSeq" id="WP_281792682.1">
    <property type="nucleotide sequence ID" value="NZ_BSDR01000001.1"/>
</dbReference>
<keyword evidence="4 6" id="KW-0975">Bacterial flagellum</keyword>
<dbReference type="PIRSF" id="PIRSF002889">
    <property type="entry name" value="Rod_FlgB"/>
    <property type="match status" value="1"/>
</dbReference>
<keyword evidence="9" id="KW-1185">Reference proteome</keyword>
<evidence type="ECO:0000256" key="2">
    <source>
        <dbReference type="ARBA" id="ARBA00009677"/>
    </source>
</evidence>